<dbReference type="EMBL" id="CAJEWN010000792">
    <property type="protein sequence ID" value="CAD2190171.1"/>
    <property type="molecule type" value="Genomic_DNA"/>
</dbReference>
<gene>
    <name evidence="1" type="ORF">MENT_LOCUS42942</name>
</gene>
<dbReference type="AlphaFoldDB" id="A0A6V7WT15"/>
<organism evidence="1 2">
    <name type="scientific">Meloidogyne enterolobii</name>
    <name type="common">Root-knot nematode worm</name>
    <name type="synonym">Meloidogyne mayaguensis</name>
    <dbReference type="NCBI Taxonomy" id="390850"/>
    <lineage>
        <taxon>Eukaryota</taxon>
        <taxon>Metazoa</taxon>
        <taxon>Ecdysozoa</taxon>
        <taxon>Nematoda</taxon>
        <taxon>Chromadorea</taxon>
        <taxon>Rhabditida</taxon>
        <taxon>Tylenchina</taxon>
        <taxon>Tylenchomorpha</taxon>
        <taxon>Tylenchoidea</taxon>
        <taxon>Meloidogynidae</taxon>
        <taxon>Meloidogyninae</taxon>
        <taxon>Meloidogyne</taxon>
    </lineage>
</organism>
<comment type="caution">
    <text evidence="1">The sequence shown here is derived from an EMBL/GenBank/DDBJ whole genome shotgun (WGS) entry which is preliminary data.</text>
</comment>
<dbReference type="Proteomes" id="UP000580250">
    <property type="component" value="Unassembled WGS sequence"/>
</dbReference>
<sequence length="57" mass="7053">MQENRTIMKNIREEYRKYFKSVYYGSKITDREIIKLVFIKDSDYEDDYVDNTSSREQ</sequence>
<evidence type="ECO:0000313" key="1">
    <source>
        <dbReference type="EMBL" id="CAD2190171.1"/>
    </source>
</evidence>
<evidence type="ECO:0000313" key="2">
    <source>
        <dbReference type="Proteomes" id="UP000580250"/>
    </source>
</evidence>
<proteinExistence type="predicted"/>
<protein>
    <submittedName>
        <fullName evidence="1">Uncharacterized protein</fullName>
    </submittedName>
</protein>
<name>A0A6V7WT15_MELEN</name>
<reference evidence="1 2" key="1">
    <citation type="submission" date="2020-08" db="EMBL/GenBank/DDBJ databases">
        <authorList>
            <person name="Koutsovoulos G."/>
            <person name="Danchin GJ E."/>
        </authorList>
    </citation>
    <scope>NUCLEOTIDE SEQUENCE [LARGE SCALE GENOMIC DNA]</scope>
</reference>
<accession>A0A6V7WT15</accession>